<reference evidence="11 12" key="1">
    <citation type="submission" date="2021-04" db="EMBL/GenBank/DDBJ databases">
        <title>The complete genome sequence of Neokomagataea sp. TBRC 2177.</title>
        <authorList>
            <person name="Charoenyingcharoen P."/>
            <person name="Yukphan P."/>
        </authorList>
    </citation>
    <scope>NUCLEOTIDE SEQUENCE [LARGE SCALE GENOMIC DNA]</scope>
    <source>
        <strain evidence="11 12">TBRC 2177</strain>
    </source>
</reference>
<keyword evidence="7" id="KW-0812">Transmembrane</keyword>
<keyword evidence="7" id="KW-0472">Membrane</keyword>
<evidence type="ECO:0000256" key="9">
    <source>
        <dbReference type="SAM" id="MobiDB-lite"/>
    </source>
</evidence>
<feature type="region of interest" description="Disordered" evidence="9">
    <location>
        <begin position="1"/>
        <end position="27"/>
    </location>
</feature>
<dbReference type="PROSITE" id="PS00760">
    <property type="entry name" value="SPASE_I_2"/>
    <property type="match status" value="1"/>
</dbReference>
<evidence type="ECO:0000256" key="7">
    <source>
        <dbReference type="RuleBase" id="RU003993"/>
    </source>
</evidence>
<dbReference type="CDD" id="cd06530">
    <property type="entry name" value="S26_SPase_I"/>
    <property type="match status" value="1"/>
</dbReference>
<dbReference type="PROSITE" id="PS00501">
    <property type="entry name" value="SPASE_I_1"/>
    <property type="match status" value="1"/>
</dbReference>
<evidence type="ECO:0000313" key="12">
    <source>
        <dbReference type="Proteomes" id="UP000677812"/>
    </source>
</evidence>
<evidence type="ECO:0000259" key="10">
    <source>
        <dbReference type="Pfam" id="PF10502"/>
    </source>
</evidence>
<keyword evidence="12" id="KW-1185">Reference proteome</keyword>
<keyword evidence="5 7" id="KW-0645">Protease</keyword>
<dbReference type="Pfam" id="PF10502">
    <property type="entry name" value="Peptidase_S26"/>
    <property type="match status" value="1"/>
</dbReference>
<gene>
    <name evidence="11" type="primary">lepB</name>
    <name evidence="11" type="ORF">KB213_01625</name>
</gene>
<evidence type="ECO:0000256" key="6">
    <source>
        <dbReference type="ARBA" id="ARBA00022801"/>
    </source>
</evidence>
<dbReference type="SUPFAM" id="SSF51306">
    <property type="entry name" value="LexA/Signal peptidase"/>
    <property type="match status" value="1"/>
</dbReference>
<comment type="subcellular location">
    <subcellularLocation>
        <location evidence="8">Membrane</location>
        <topology evidence="8">Single-pass type II membrane protein</topology>
    </subcellularLocation>
</comment>
<dbReference type="RefSeq" id="WP_211680265.1">
    <property type="nucleotide sequence ID" value="NZ_JAGRQH010000001.1"/>
</dbReference>
<comment type="catalytic activity">
    <reaction evidence="1 7">
        <text>Cleavage of hydrophobic, N-terminal signal or leader sequences from secreted and periplasmic proteins.</text>
        <dbReference type="EC" id="3.4.21.89"/>
    </reaction>
</comment>
<comment type="caution">
    <text evidence="11">The sequence shown here is derived from an EMBL/GenBank/DDBJ whole genome shotgun (WGS) entry which is preliminary data.</text>
</comment>
<dbReference type="InterPro" id="IPR019757">
    <property type="entry name" value="Pept_S26A_signal_pept_1_Lys-AS"/>
</dbReference>
<evidence type="ECO:0000256" key="3">
    <source>
        <dbReference type="ARBA" id="ARBA00013208"/>
    </source>
</evidence>
<evidence type="ECO:0000313" key="11">
    <source>
        <dbReference type="EMBL" id="MBR0558763.1"/>
    </source>
</evidence>
<dbReference type="PANTHER" id="PTHR43390:SF1">
    <property type="entry name" value="CHLOROPLAST PROCESSING PEPTIDASE"/>
    <property type="match status" value="1"/>
</dbReference>
<evidence type="ECO:0000256" key="1">
    <source>
        <dbReference type="ARBA" id="ARBA00000677"/>
    </source>
</evidence>
<evidence type="ECO:0000256" key="4">
    <source>
        <dbReference type="ARBA" id="ARBA00019232"/>
    </source>
</evidence>
<evidence type="ECO:0000256" key="2">
    <source>
        <dbReference type="ARBA" id="ARBA00009370"/>
    </source>
</evidence>
<dbReference type="InterPro" id="IPR019533">
    <property type="entry name" value="Peptidase_S26"/>
</dbReference>
<dbReference type="Proteomes" id="UP000677812">
    <property type="component" value="Unassembled WGS sequence"/>
</dbReference>
<comment type="similarity">
    <text evidence="2 8">Belongs to the peptidase S26 family.</text>
</comment>
<feature type="domain" description="Peptidase S26" evidence="10">
    <location>
        <begin position="32"/>
        <end position="247"/>
    </location>
</feature>
<dbReference type="NCBIfam" id="TIGR02227">
    <property type="entry name" value="sigpep_I_bact"/>
    <property type="match status" value="1"/>
</dbReference>
<dbReference type="EC" id="3.4.21.89" evidence="3 7"/>
<keyword evidence="7" id="KW-1133">Transmembrane helix</keyword>
<evidence type="ECO:0000256" key="5">
    <source>
        <dbReference type="ARBA" id="ARBA00022670"/>
    </source>
</evidence>
<evidence type="ECO:0000256" key="8">
    <source>
        <dbReference type="RuleBase" id="RU362042"/>
    </source>
</evidence>
<dbReference type="InterPro" id="IPR036286">
    <property type="entry name" value="LexA/Signal_pep-like_sf"/>
</dbReference>
<accession>A0ABS5E4E1</accession>
<dbReference type="PANTHER" id="PTHR43390">
    <property type="entry name" value="SIGNAL PEPTIDASE I"/>
    <property type="match status" value="1"/>
</dbReference>
<dbReference type="EMBL" id="JAGRQH010000001">
    <property type="protein sequence ID" value="MBR0558763.1"/>
    <property type="molecule type" value="Genomic_DNA"/>
</dbReference>
<proteinExistence type="inferred from homology"/>
<sequence>MRQKEAPVLGTQKTAEQAGNAPSIPQEQESWRDTLRWFVGMVFIFVMVRTFVFAPYEVPSGSMIPTLQVGDFVIATKFNYGYSRFSLPFGPNLFNGRIFGAEPHRGDIAVFRYTHDTSIDYVKRIVGLPGDHIQMIDGKLYLNGLEVPRKDLGHYEVVDENGRLLSGERYREELPGSGGRPPVSHDILKLVDDGFANNTSEYVVPAGTFFAMGDDRDDSADSRFQGDGPDDLGFVPMQNLVGRTPIVAFSIDLRHPWWEIWYWPVEIRWGRILHLLH</sequence>
<dbReference type="Gene3D" id="2.10.109.10">
    <property type="entry name" value="Umud Fragment, subunit A"/>
    <property type="match status" value="1"/>
</dbReference>
<feature type="transmembrane region" description="Helical" evidence="7">
    <location>
        <begin position="37"/>
        <end position="56"/>
    </location>
</feature>
<name>A0ABS5E4E1_9PROT</name>
<dbReference type="InterPro" id="IPR019756">
    <property type="entry name" value="Pept_S26A_signal_pept_1_Ser-AS"/>
</dbReference>
<organism evidence="11 12">
    <name type="scientific">Neokomagataea anthophila</name>
    <dbReference type="NCBI Taxonomy" id="2826925"/>
    <lineage>
        <taxon>Bacteria</taxon>
        <taxon>Pseudomonadati</taxon>
        <taxon>Pseudomonadota</taxon>
        <taxon>Alphaproteobacteria</taxon>
        <taxon>Acetobacterales</taxon>
        <taxon>Acetobacteraceae</taxon>
        <taxon>Neokomagataea</taxon>
    </lineage>
</organism>
<dbReference type="PRINTS" id="PR00727">
    <property type="entry name" value="LEADERPTASE"/>
</dbReference>
<dbReference type="GO" id="GO:0009003">
    <property type="term" value="F:signal peptidase activity"/>
    <property type="evidence" value="ECO:0007669"/>
    <property type="project" value="UniProtKB-EC"/>
</dbReference>
<protein>
    <recommendedName>
        <fullName evidence="4 7">Signal peptidase I</fullName>
        <ecNumber evidence="3 7">3.4.21.89</ecNumber>
    </recommendedName>
</protein>
<keyword evidence="6 7" id="KW-0378">Hydrolase</keyword>
<dbReference type="InterPro" id="IPR000223">
    <property type="entry name" value="Pept_S26A_signal_pept_1"/>
</dbReference>